<evidence type="ECO:0000313" key="10">
    <source>
        <dbReference type="Proteomes" id="UP001153069"/>
    </source>
</evidence>
<dbReference type="Gene3D" id="1.20.120.1080">
    <property type="match status" value="1"/>
</dbReference>
<protein>
    <submittedName>
        <fullName evidence="9">ATP-dependent RNA helicase DHX30</fullName>
    </submittedName>
</protein>
<accession>A0A9N8EG34</accession>
<dbReference type="CDD" id="cd17917">
    <property type="entry name" value="DEXHc_RHA-like"/>
    <property type="match status" value="1"/>
</dbReference>
<dbReference type="InterPro" id="IPR016135">
    <property type="entry name" value="UBQ-conjugating_enzyme/RWD"/>
</dbReference>
<dbReference type="Gene3D" id="3.40.50.300">
    <property type="entry name" value="P-loop containing nucleotide triphosphate hydrolases"/>
    <property type="match status" value="2"/>
</dbReference>
<organism evidence="9 10">
    <name type="scientific">Seminavis robusta</name>
    <dbReference type="NCBI Taxonomy" id="568900"/>
    <lineage>
        <taxon>Eukaryota</taxon>
        <taxon>Sar</taxon>
        <taxon>Stramenopiles</taxon>
        <taxon>Ochrophyta</taxon>
        <taxon>Bacillariophyta</taxon>
        <taxon>Bacillariophyceae</taxon>
        <taxon>Bacillariophycidae</taxon>
        <taxon>Naviculales</taxon>
        <taxon>Naviculaceae</taxon>
        <taxon>Seminavis</taxon>
    </lineage>
</organism>
<dbReference type="Pfam" id="PF05773">
    <property type="entry name" value="RWD"/>
    <property type="match status" value="1"/>
</dbReference>
<dbReference type="InterPro" id="IPR011709">
    <property type="entry name" value="DEAD-box_helicase_OB_fold"/>
</dbReference>
<proteinExistence type="predicted"/>
<comment type="caution">
    <text evidence="9">The sequence shown here is derived from an EMBL/GenBank/DDBJ whole genome shotgun (WGS) entry which is preliminary data.</text>
</comment>
<dbReference type="InterPro" id="IPR056890">
    <property type="entry name" value="UBA_DHX29-like"/>
</dbReference>
<dbReference type="Pfam" id="PF24899">
    <property type="entry name" value="UBA_DHX29"/>
    <property type="match status" value="1"/>
</dbReference>
<dbReference type="Pfam" id="PF07717">
    <property type="entry name" value="OB_NTP_bind"/>
    <property type="match status" value="1"/>
</dbReference>
<dbReference type="Proteomes" id="UP001153069">
    <property type="component" value="Unassembled WGS sequence"/>
</dbReference>
<dbReference type="SMART" id="SM00487">
    <property type="entry name" value="DEXDc"/>
    <property type="match status" value="1"/>
</dbReference>
<evidence type="ECO:0000256" key="5">
    <source>
        <dbReference type="SAM" id="MobiDB-lite"/>
    </source>
</evidence>
<feature type="region of interest" description="Disordered" evidence="5">
    <location>
        <begin position="875"/>
        <end position="928"/>
    </location>
</feature>
<dbReference type="InterPro" id="IPR027417">
    <property type="entry name" value="P-loop_NTPase"/>
</dbReference>
<feature type="compositionally biased region" description="Low complexity" evidence="5">
    <location>
        <begin position="618"/>
        <end position="629"/>
    </location>
</feature>
<feature type="region of interest" description="Disordered" evidence="5">
    <location>
        <begin position="186"/>
        <end position="250"/>
    </location>
</feature>
<keyword evidence="2" id="KW-0378">Hydrolase</keyword>
<evidence type="ECO:0000259" key="7">
    <source>
        <dbReference type="PROSITE" id="PS51192"/>
    </source>
</evidence>
<evidence type="ECO:0000256" key="4">
    <source>
        <dbReference type="ARBA" id="ARBA00022840"/>
    </source>
</evidence>
<dbReference type="InterPro" id="IPR059023">
    <property type="entry name" value="RNA_hel_CTD"/>
</dbReference>
<dbReference type="GO" id="GO:0005524">
    <property type="term" value="F:ATP binding"/>
    <property type="evidence" value="ECO:0007669"/>
    <property type="project" value="UniProtKB-KW"/>
</dbReference>
<dbReference type="Gene3D" id="3.10.110.10">
    <property type="entry name" value="Ubiquitin Conjugating Enzyme"/>
    <property type="match status" value="1"/>
</dbReference>
<feature type="region of interest" description="Disordered" evidence="5">
    <location>
        <begin position="388"/>
        <end position="408"/>
    </location>
</feature>
<dbReference type="CDD" id="cd18791">
    <property type="entry name" value="SF2_C_RHA"/>
    <property type="match status" value="1"/>
</dbReference>
<dbReference type="GO" id="GO:0003723">
    <property type="term" value="F:RNA binding"/>
    <property type="evidence" value="ECO:0007669"/>
    <property type="project" value="TreeGrafter"/>
</dbReference>
<dbReference type="SMART" id="SM00847">
    <property type="entry name" value="HA2"/>
    <property type="match status" value="1"/>
</dbReference>
<feature type="compositionally biased region" description="Basic and acidic residues" evidence="5">
    <location>
        <begin position="36"/>
        <end position="49"/>
    </location>
</feature>
<dbReference type="Pfam" id="PF00270">
    <property type="entry name" value="DEAD"/>
    <property type="match status" value="1"/>
</dbReference>
<dbReference type="InterPro" id="IPR011545">
    <property type="entry name" value="DEAD/DEAH_box_helicase_dom"/>
</dbReference>
<dbReference type="GO" id="GO:0016787">
    <property type="term" value="F:hydrolase activity"/>
    <property type="evidence" value="ECO:0007669"/>
    <property type="project" value="UniProtKB-KW"/>
</dbReference>
<dbReference type="SMART" id="SM00490">
    <property type="entry name" value="HELICc"/>
    <property type="match status" value="1"/>
</dbReference>
<dbReference type="GO" id="GO:0004386">
    <property type="term" value="F:helicase activity"/>
    <property type="evidence" value="ECO:0007669"/>
    <property type="project" value="UniProtKB-KW"/>
</dbReference>
<feature type="compositionally biased region" description="Acidic residues" evidence="5">
    <location>
        <begin position="902"/>
        <end position="912"/>
    </location>
</feature>
<evidence type="ECO:0000256" key="3">
    <source>
        <dbReference type="ARBA" id="ARBA00022806"/>
    </source>
</evidence>
<dbReference type="PANTHER" id="PTHR18934:SF267">
    <property type="entry name" value="ATP-DEPENDENT RNA HELICASE YLR419W-RELATED"/>
    <property type="match status" value="1"/>
</dbReference>
<feature type="region of interest" description="Disordered" evidence="5">
    <location>
        <begin position="591"/>
        <end position="656"/>
    </location>
</feature>
<feature type="domain" description="RWD" evidence="6">
    <location>
        <begin position="476"/>
        <end position="575"/>
    </location>
</feature>
<dbReference type="OrthoDB" id="5600252at2759"/>
<dbReference type="PANTHER" id="PTHR18934">
    <property type="entry name" value="ATP-DEPENDENT RNA HELICASE"/>
    <property type="match status" value="1"/>
</dbReference>
<evidence type="ECO:0000259" key="6">
    <source>
        <dbReference type="PROSITE" id="PS50908"/>
    </source>
</evidence>
<dbReference type="Pfam" id="PF26026">
    <property type="entry name" value="RNA_hel_CTD"/>
    <property type="match status" value="1"/>
</dbReference>
<reference evidence="9" key="1">
    <citation type="submission" date="2020-06" db="EMBL/GenBank/DDBJ databases">
        <authorList>
            <consortium name="Plant Systems Biology data submission"/>
        </authorList>
    </citation>
    <scope>NUCLEOTIDE SEQUENCE</scope>
    <source>
        <strain evidence="9">D6</strain>
    </source>
</reference>
<feature type="region of interest" description="Disordered" evidence="5">
    <location>
        <begin position="1"/>
        <end position="21"/>
    </location>
</feature>
<evidence type="ECO:0000256" key="2">
    <source>
        <dbReference type="ARBA" id="ARBA00022801"/>
    </source>
</evidence>
<evidence type="ECO:0000256" key="1">
    <source>
        <dbReference type="ARBA" id="ARBA00022741"/>
    </source>
</evidence>
<dbReference type="InterPro" id="IPR014001">
    <property type="entry name" value="Helicase_ATP-bd"/>
</dbReference>
<dbReference type="EMBL" id="CAICTM010000945">
    <property type="protein sequence ID" value="CAB9518596.1"/>
    <property type="molecule type" value="Genomic_DNA"/>
</dbReference>
<dbReference type="Pfam" id="PF00271">
    <property type="entry name" value="Helicase_C"/>
    <property type="match status" value="1"/>
</dbReference>
<dbReference type="InterPro" id="IPR001650">
    <property type="entry name" value="Helicase_C-like"/>
</dbReference>
<keyword evidence="10" id="KW-1185">Reference proteome</keyword>
<feature type="compositionally biased region" description="Polar residues" evidence="5">
    <location>
        <begin position="643"/>
        <end position="655"/>
    </location>
</feature>
<gene>
    <name evidence="9" type="ORF">SEMRO_947_G223440.1</name>
</gene>
<feature type="compositionally biased region" description="Low complexity" evidence="5">
    <location>
        <begin position="187"/>
        <end position="205"/>
    </location>
</feature>
<keyword evidence="3 9" id="KW-0347">Helicase</keyword>
<keyword evidence="4" id="KW-0067">ATP-binding</keyword>
<dbReference type="InterPro" id="IPR006575">
    <property type="entry name" value="RWD_dom"/>
</dbReference>
<name>A0A9N8EG34_9STRA</name>
<dbReference type="SUPFAM" id="SSF54495">
    <property type="entry name" value="UBC-like"/>
    <property type="match status" value="1"/>
</dbReference>
<feature type="domain" description="Helicase C-terminal" evidence="8">
    <location>
        <begin position="928"/>
        <end position="1119"/>
    </location>
</feature>
<dbReference type="PROSITE" id="PS51194">
    <property type="entry name" value="HELICASE_CTER"/>
    <property type="match status" value="1"/>
</dbReference>
<feature type="compositionally biased region" description="Low complexity" evidence="5">
    <location>
        <begin position="599"/>
        <end position="610"/>
    </location>
</feature>
<keyword evidence="1" id="KW-0547">Nucleotide-binding</keyword>
<feature type="compositionally biased region" description="Low complexity" evidence="5">
    <location>
        <begin position="388"/>
        <end position="407"/>
    </location>
</feature>
<dbReference type="PROSITE" id="PS51192">
    <property type="entry name" value="HELICASE_ATP_BIND_1"/>
    <property type="match status" value="1"/>
</dbReference>
<evidence type="ECO:0000313" key="9">
    <source>
        <dbReference type="EMBL" id="CAB9518596.1"/>
    </source>
</evidence>
<feature type="compositionally biased region" description="Basic residues" evidence="5">
    <location>
        <begin position="630"/>
        <end position="640"/>
    </location>
</feature>
<sequence>MGKSSKKGGGNNKGAAAAAAPKKCICDHPYNCDCGNRPERPSRGHRWDPETQQWGGKGHKQKGASGQTALISQAAKTTELGKTQIEQWQRLPSTLLKEYCQREKRRPPKFKNISKINNSTSLYRVILPDAKDPNKDLFFVPSKGVPNAEQAMEEACILALLHQTPKLPHERKLPEPYRTTWLHAIQNNKTNNNETTTKPTTSDNNQNKKPPSSSSGGGAQASTSLTSGKKFISSADQRQHQDERKRQRAKKIRHYEALRMANQNHPVFLAAHLRKDIQTLLRGDTVVIVDDNNDNDMPEDEEENETTTLINDGHAYVLNRLRQEGFTKRQVMAALQNVTAAKNSEDEEKWDALYEECLQWLCIHLDEDQLPEGFDPRGGTLDVIVSTKQSQSQPNNNNTNKTTATTPISPQASQLASRYGITPTEAERIVQQADNNQALEAILYKTFQTAAGTPLVPLSDASTTPNDHDNRQTLQDEIEALEAIYPSEFTCRQNKDGETILTIQMDNGRTLQAVVQEGIYPMAFPTRILVAGLPPSTGAAVHVQLLTWLSSTNIELGNPMMFEIYGHVQELIEDAVAGELQPVSLLSVLGGGGDDNDIDNNNTNGTGTVKPKPETKQQKQQQQKPSSSRPRTRPKARPRVRSTFWSTSPHKTTPATAFPNIGRAMDQARKSLPAFKARTDFLNAMAQADKGGRVMLVTGDTGCGKTTQIPQFILEEAPLESKIVVAQPRRLAATGVAARVANERGENQPGQESVGYVVRGDSALCAKSRLIFCTTGVLLRQLQCEGALENITTIVVDEVHERHLDSDVLLGFLKLRLRDYPKLRVVLMSATLDADKFASYWGPKTPRIHIPGRTFPVTDYLLEDVLSVTGYIPPKNKKKKKWQGFQQQQRPRKATPWNDSEKSDDESDDEEVVPSKTSTGNGPHHGIPIEDLVKRVDETDLDYDLLGRLICHLVRTRGPEDDGSILAFLSGAPEINNAMEAVKRIGQNLPILVLPLHGGLQPKDQRLVFQPPRNGLTKVILSTNVAETSITIPDCTIVIDSCREKQSSYDPTNRMPLLLEQFASKASLKQRRGRAGRVREGTCYKLISRNTFSKLKEHGDPEIKRCALDQTMLSLLFLGFGAGFMGKLMDPPSKQSVDSALFSLKKLGAVSAGDNLADSVLTPLGMHLAGIPAPPSVGKLLVMGAILGCRKAALAMAAGMSLGRSPFLRVDPPRVNRGGEEDEKTSVENIKKQIVLDERKALFSKVGNSDHCLLAAVYLQWDDTTPGGGGRKWLCDKLGLGFNSMRDMVQLVNQYDSSLRAAGYTASKDADRNMRSWTIIRACAVAALAPSQLVRIQRSTTKYVETVEGAVEKDGEAKELKFFIRGSIEEQQEQALAASKKLDERVFIHPSSFNFKVGNYYCPWVVYHTMIRTSKPFLRDVSECSAYSLLLFAGDLEVQANEGIVVIDGWVKLDAKARIGSLVGGLRQRLDSLLAKKIDDPSFELAGSNEMKLIVKLLVSDGHG</sequence>
<feature type="domain" description="Helicase ATP-binding" evidence="7">
    <location>
        <begin position="686"/>
        <end position="850"/>
    </location>
</feature>
<dbReference type="PROSITE" id="PS50908">
    <property type="entry name" value="RWD"/>
    <property type="match status" value="1"/>
</dbReference>
<evidence type="ECO:0000259" key="8">
    <source>
        <dbReference type="PROSITE" id="PS51194"/>
    </source>
</evidence>
<dbReference type="InterPro" id="IPR007502">
    <property type="entry name" value="Helicase-assoc_dom"/>
</dbReference>
<feature type="region of interest" description="Disordered" evidence="5">
    <location>
        <begin position="35"/>
        <end position="66"/>
    </location>
</feature>
<dbReference type="SUPFAM" id="SSF52540">
    <property type="entry name" value="P-loop containing nucleoside triphosphate hydrolases"/>
    <property type="match status" value="1"/>
</dbReference>